<evidence type="ECO:0000256" key="1">
    <source>
        <dbReference type="SAM" id="SignalP"/>
    </source>
</evidence>
<name>A0AAV0WR13_9HEMI</name>
<gene>
    <name evidence="2" type="ORF">MEUPH1_LOCUS14008</name>
</gene>
<protein>
    <submittedName>
        <fullName evidence="2">Uncharacterized protein</fullName>
    </submittedName>
</protein>
<evidence type="ECO:0000313" key="2">
    <source>
        <dbReference type="EMBL" id="CAI6358500.1"/>
    </source>
</evidence>
<accession>A0AAV0WR13</accession>
<keyword evidence="3" id="KW-1185">Reference proteome</keyword>
<organism evidence="2 3">
    <name type="scientific">Macrosiphum euphorbiae</name>
    <name type="common">potato aphid</name>
    <dbReference type="NCBI Taxonomy" id="13131"/>
    <lineage>
        <taxon>Eukaryota</taxon>
        <taxon>Metazoa</taxon>
        <taxon>Ecdysozoa</taxon>
        <taxon>Arthropoda</taxon>
        <taxon>Hexapoda</taxon>
        <taxon>Insecta</taxon>
        <taxon>Pterygota</taxon>
        <taxon>Neoptera</taxon>
        <taxon>Paraneoptera</taxon>
        <taxon>Hemiptera</taxon>
        <taxon>Sternorrhyncha</taxon>
        <taxon>Aphidomorpha</taxon>
        <taxon>Aphidoidea</taxon>
        <taxon>Aphididae</taxon>
        <taxon>Macrosiphini</taxon>
        <taxon>Macrosiphum</taxon>
    </lineage>
</organism>
<reference evidence="2 3" key="1">
    <citation type="submission" date="2023-01" db="EMBL/GenBank/DDBJ databases">
        <authorList>
            <person name="Whitehead M."/>
        </authorList>
    </citation>
    <scope>NUCLEOTIDE SEQUENCE [LARGE SCALE GENOMIC DNA]</scope>
</reference>
<comment type="caution">
    <text evidence="2">The sequence shown here is derived from an EMBL/GenBank/DDBJ whole genome shotgun (WGS) entry which is preliminary data.</text>
</comment>
<proteinExistence type="predicted"/>
<keyword evidence="1" id="KW-0732">Signal</keyword>
<feature type="signal peptide" evidence="1">
    <location>
        <begin position="1"/>
        <end position="22"/>
    </location>
</feature>
<feature type="chain" id="PRO_5043684645" evidence="1">
    <location>
        <begin position="23"/>
        <end position="250"/>
    </location>
</feature>
<dbReference type="Proteomes" id="UP001160148">
    <property type="component" value="Unassembled WGS sequence"/>
</dbReference>
<sequence>MDFKKVIYQMLLLLFTIQISTTFGNYEEDFFKLTPTSDSPGLQYELIGNGRACGSSWTINTYMDLKFLNNSLKNIREMLKSIELIEFKDIYITLYQLKKHANRLENEIGLIVQMGRHNKKVKRSIEFGGTVFKWMYGIADADDVRRYDSSIDKLENNEKNVMRIVHDQISILKSTIINFNDSVTSFNENKKIFDSNMKAGEKKVNEMIIEIAKEDRKIITLSSITLLENSIFELDMFISRPIPNRFTTMK</sequence>
<dbReference type="AlphaFoldDB" id="A0AAV0WR13"/>
<evidence type="ECO:0000313" key="3">
    <source>
        <dbReference type="Proteomes" id="UP001160148"/>
    </source>
</evidence>
<dbReference type="EMBL" id="CARXXK010000002">
    <property type="protein sequence ID" value="CAI6358500.1"/>
    <property type="molecule type" value="Genomic_DNA"/>
</dbReference>